<comment type="caution">
    <text evidence="3">The sequence shown here is derived from an EMBL/GenBank/DDBJ whole genome shotgun (WGS) entry which is preliminary data.</text>
</comment>
<accession>A0A8J8NEB1</accession>
<reference evidence="3" key="1">
    <citation type="submission" date="2019-06" db="EMBL/GenBank/DDBJ databases">
        <authorList>
            <person name="Zheng W."/>
        </authorList>
    </citation>
    <scope>NUCLEOTIDE SEQUENCE</scope>
    <source>
        <strain evidence="3">QDHG01</strain>
    </source>
</reference>
<dbReference type="Proteomes" id="UP000785679">
    <property type="component" value="Unassembled WGS sequence"/>
</dbReference>
<dbReference type="Pfam" id="PF12335">
    <property type="entry name" value="SBF2"/>
    <property type="match status" value="1"/>
</dbReference>
<organism evidence="3 4">
    <name type="scientific">Halteria grandinella</name>
    <dbReference type="NCBI Taxonomy" id="5974"/>
    <lineage>
        <taxon>Eukaryota</taxon>
        <taxon>Sar</taxon>
        <taxon>Alveolata</taxon>
        <taxon>Ciliophora</taxon>
        <taxon>Intramacronucleata</taxon>
        <taxon>Spirotrichea</taxon>
        <taxon>Stichotrichia</taxon>
        <taxon>Sporadotrichida</taxon>
        <taxon>Halteriidae</taxon>
        <taxon>Halteria</taxon>
    </lineage>
</organism>
<evidence type="ECO:0000313" key="4">
    <source>
        <dbReference type="Proteomes" id="UP000785679"/>
    </source>
</evidence>
<dbReference type="AlphaFoldDB" id="A0A8J8NEB1"/>
<evidence type="ECO:0000256" key="1">
    <source>
        <dbReference type="SAM" id="MobiDB-lite"/>
    </source>
</evidence>
<dbReference type="InterPro" id="IPR022096">
    <property type="entry name" value="SBF1/SBF2"/>
</dbReference>
<evidence type="ECO:0000259" key="2">
    <source>
        <dbReference type="Pfam" id="PF12335"/>
    </source>
</evidence>
<protein>
    <recommendedName>
        <fullName evidence="2">SBF1/SBF2 domain-containing protein</fullName>
    </recommendedName>
</protein>
<name>A0A8J8NEB1_HALGN</name>
<gene>
    <name evidence="3" type="ORF">FGO68_gene12785</name>
</gene>
<evidence type="ECO:0000313" key="3">
    <source>
        <dbReference type="EMBL" id="TNV72805.1"/>
    </source>
</evidence>
<sequence>MRKSLEMVNANIGEYSSIGQAQLREVQGCYETLSKEIGQLQLVQTFDDHLRKLPVFDGKKVSDFNNEWFIKNTPNPNASQANLVQAIENERMISLESELNRLIMHCWEGNKLREDDKKHFRRQVQLDKGQWIFITLLNQFRIRNIHSMNSETAFTSMGELLRTLLDEIHRQADTYVAVNVLLLSSTFYYNLASMGGQNAKRFLFEQIAKHQIWHDIDFWERAVTQQINKDLGSQQFNNSSFSPSHDESGNEDSPQAATEERVQRTNEVVFAILSSLQTEMLTYNLDKSMTRQLVKKICSSTMTSFPDNYLKSMLKKIDEYEQKPLDTTLSSTPLQEHSSMRDARDFIGEPKRDPLFVRNEVAQEHKNVQSQYTAEHAVMLKEASMQMPVMDNMVMSGEEVVQAVKQESGEQI</sequence>
<dbReference type="OrthoDB" id="10616370at2759"/>
<keyword evidence="4" id="KW-1185">Reference proteome</keyword>
<dbReference type="EMBL" id="RRYP01020876">
    <property type="protein sequence ID" value="TNV72805.1"/>
    <property type="molecule type" value="Genomic_DNA"/>
</dbReference>
<feature type="region of interest" description="Disordered" evidence="1">
    <location>
        <begin position="234"/>
        <end position="261"/>
    </location>
</feature>
<proteinExistence type="predicted"/>
<feature type="domain" description="SBF1/SBF2" evidence="2">
    <location>
        <begin position="120"/>
        <end position="296"/>
    </location>
</feature>